<reference evidence="1 2" key="1">
    <citation type="journal article" date="2023" name="Microbiol. Spectr.">
        <title>Symbiosis of Carpenter Bees with Uncharacterized Lactic Acid Bacteria Showing NAD Auxotrophy.</title>
        <authorList>
            <person name="Kawasaki S."/>
            <person name="Ozawa K."/>
            <person name="Mori T."/>
            <person name="Yamamoto A."/>
            <person name="Ito M."/>
            <person name="Ohkuma M."/>
            <person name="Sakamoto M."/>
            <person name="Matsutani M."/>
        </authorList>
    </citation>
    <scope>NUCLEOTIDE SEQUENCE [LARGE SCALE GENOMIC DNA]</scope>
    <source>
        <strain evidence="1 2">KimH</strain>
    </source>
</reference>
<gene>
    <name evidence="1" type="ORF">KIMH_09760</name>
</gene>
<organism evidence="1 2">
    <name type="scientific">Bombiscardovia apis</name>
    <dbReference type="NCBI Taxonomy" id="2932182"/>
    <lineage>
        <taxon>Bacteria</taxon>
        <taxon>Bacillati</taxon>
        <taxon>Actinomycetota</taxon>
        <taxon>Actinomycetes</taxon>
        <taxon>Bifidobacteriales</taxon>
        <taxon>Bifidobacteriaceae</taxon>
        <taxon>Bombiscardovia</taxon>
    </lineage>
</organism>
<dbReference type="EMBL" id="AP026800">
    <property type="protein sequence ID" value="BDR54865.1"/>
    <property type="molecule type" value="Genomic_DNA"/>
</dbReference>
<sequence>MGELYEIEAFNRLSFLGLPTFAGDDSKQLRRLIEEVMRGDFIQTFDYAYKVLNPDLDGMGKAVQLISQLVESD</sequence>
<protein>
    <submittedName>
        <fullName evidence="1">Uncharacterized protein</fullName>
    </submittedName>
</protein>
<dbReference type="Proteomes" id="UP001321748">
    <property type="component" value="Chromosome"/>
</dbReference>
<evidence type="ECO:0000313" key="2">
    <source>
        <dbReference type="Proteomes" id="UP001321748"/>
    </source>
</evidence>
<keyword evidence="2" id="KW-1185">Reference proteome</keyword>
<proteinExistence type="predicted"/>
<name>A0ABN6SJL9_9BIFI</name>
<accession>A0ABN6SJL9</accession>
<evidence type="ECO:0000313" key="1">
    <source>
        <dbReference type="EMBL" id="BDR54865.1"/>
    </source>
</evidence>